<evidence type="ECO:0000256" key="2">
    <source>
        <dbReference type="PIRSR" id="PIRSR001220-2"/>
    </source>
</evidence>
<dbReference type="Pfam" id="PF00710">
    <property type="entry name" value="Asparaginase"/>
    <property type="match status" value="1"/>
</dbReference>
<dbReference type="InterPro" id="IPR036152">
    <property type="entry name" value="Asp/glu_Ase-like_sf"/>
</dbReference>
<dbReference type="AlphaFoldDB" id="A0A2W5QVJ8"/>
<feature type="binding site" evidence="2">
    <location>
        <position position="62"/>
    </location>
    <ligand>
        <name>substrate</name>
    </ligand>
</feature>
<dbReference type="EMBL" id="QFPX01000006">
    <property type="protein sequence ID" value="PZQ55460.1"/>
    <property type="molecule type" value="Genomic_DNA"/>
</dbReference>
<protein>
    <submittedName>
        <fullName evidence="4">Asparaginase</fullName>
    </submittedName>
</protein>
<evidence type="ECO:0000259" key="3">
    <source>
        <dbReference type="Pfam" id="PF00710"/>
    </source>
</evidence>
<proteinExistence type="predicted"/>
<evidence type="ECO:0000313" key="4">
    <source>
        <dbReference type="EMBL" id="PZQ55460.1"/>
    </source>
</evidence>
<evidence type="ECO:0000313" key="5">
    <source>
        <dbReference type="Proteomes" id="UP000249082"/>
    </source>
</evidence>
<dbReference type="PROSITE" id="PS51732">
    <property type="entry name" value="ASN_GLN_ASE_3"/>
    <property type="match status" value="1"/>
</dbReference>
<dbReference type="PRINTS" id="PR00139">
    <property type="entry name" value="ASNGLNASE"/>
</dbReference>
<feature type="binding site" evidence="2">
    <location>
        <begin position="91"/>
        <end position="92"/>
    </location>
    <ligand>
        <name>substrate</name>
    </ligand>
</feature>
<dbReference type="PANTHER" id="PTHR11707">
    <property type="entry name" value="L-ASPARAGINASE"/>
    <property type="match status" value="1"/>
</dbReference>
<reference evidence="4 5" key="1">
    <citation type="submission" date="2017-08" db="EMBL/GenBank/DDBJ databases">
        <title>Infants hospitalized years apart are colonized by the same room-sourced microbial strains.</title>
        <authorList>
            <person name="Brooks B."/>
            <person name="Olm M.R."/>
            <person name="Firek B.A."/>
            <person name="Baker R."/>
            <person name="Thomas B.C."/>
            <person name="Morowitz M.J."/>
            <person name="Banfield J.F."/>
        </authorList>
    </citation>
    <scope>NUCLEOTIDE SEQUENCE [LARGE SCALE GENOMIC DNA]</scope>
    <source>
        <strain evidence="4">S2_005_002_R2_33</strain>
    </source>
</reference>
<dbReference type="SUPFAM" id="SSF53774">
    <property type="entry name" value="Glutaminase/Asparaginase"/>
    <property type="match status" value="1"/>
</dbReference>
<accession>A0A2W5QVJ8</accession>
<name>A0A2W5QVJ8_9SPHN</name>
<feature type="domain" description="L-asparaginase N-terminal" evidence="3">
    <location>
        <begin position="12"/>
        <end position="159"/>
    </location>
</feature>
<dbReference type="Gene3D" id="3.40.50.1170">
    <property type="entry name" value="L-asparaginase, N-terminal domain"/>
    <property type="match status" value="1"/>
</dbReference>
<dbReference type="Proteomes" id="UP000249082">
    <property type="component" value="Unassembled WGS sequence"/>
</dbReference>
<dbReference type="InterPro" id="IPR037152">
    <property type="entry name" value="L-asparaginase_N_sf"/>
</dbReference>
<gene>
    <name evidence="4" type="ORF">DI555_09065</name>
</gene>
<dbReference type="InterPro" id="IPR006034">
    <property type="entry name" value="Asparaginase/glutaminase-like"/>
</dbReference>
<dbReference type="PIRSF" id="PIRSF001220">
    <property type="entry name" value="L-ASNase_gatD"/>
    <property type="match status" value="1"/>
</dbReference>
<dbReference type="GO" id="GO:0004067">
    <property type="term" value="F:asparaginase activity"/>
    <property type="evidence" value="ECO:0007669"/>
    <property type="project" value="UniProtKB-UniRule"/>
</dbReference>
<dbReference type="InterPro" id="IPR027474">
    <property type="entry name" value="L-asparaginase_N"/>
</dbReference>
<dbReference type="PIRSF" id="PIRSF500176">
    <property type="entry name" value="L_ASNase"/>
    <property type="match status" value="1"/>
</dbReference>
<sequence length="169" mass="18079">MDKPSPPALAPILVVTTGGTFDKQYFDALSEYQIAESVIEKLLKVARVAHPVRVVELMRKDSLELTDEDRAAIRAIVASAPEAHVVITHGTDTMTDTAKVLADVSGKTTVLTGALAPARFAESDATFNLGMAFACCQSAPEGVWITMNGSVFNGLKVRKDREAGKFVSI</sequence>
<organism evidence="4 5">
    <name type="scientific">Novosphingobium pentaromativorans</name>
    <dbReference type="NCBI Taxonomy" id="205844"/>
    <lineage>
        <taxon>Bacteria</taxon>
        <taxon>Pseudomonadati</taxon>
        <taxon>Pseudomonadota</taxon>
        <taxon>Alphaproteobacteria</taxon>
        <taxon>Sphingomonadales</taxon>
        <taxon>Sphingomonadaceae</taxon>
        <taxon>Novosphingobium</taxon>
    </lineage>
</organism>
<evidence type="ECO:0000256" key="1">
    <source>
        <dbReference type="PIRSR" id="PIRSR001220-1"/>
    </source>
</evidence>
<feature type="active site" description="O-isoaspartyl threonine intermediate" evidence="1">
    <location>
        <position position="20"/>
    </location>
</feature>
<comment type="caution">
    <text evidence="4">The sequence shown here is derived from an EMBL/GenBank/DDBJ whole genome shotgun (WGS) entry which is preliminary data.</text>
</comment>
<dbReference type="PANTHER" id="PTHR11707:SF28">
    <property type="entry name" value="60 KDA LYSOPHOSPHOLIPASE"/>
    <property type="match status" value="1"/>
</dbReference>